<feature type="domain" description="ABC transmembrane type-1" evidence="8">
    <location>
        <begin position="1"/>
        <end position="183"/>
    </location>
</feature>
<dbReference type="SUPFAM" id="SSF161098">
    <property type="entry name" value="MetI-like"/>
    <property type="match status" value="1"/>
</dbReference>
<evidence type="ECO:0000313" key="9">
    <source>
        <dbReference type="EMBL" id="MPN16951.1"/>
    </source>
</evidence>
<dbReference type="InterPro" id="IPR000515">
    <property type="entry name" value="MetI-like"/>
</dbReference>
<keyword evidence="3" id="KW-0813">Transport</keyword>
<feature type="transmembrane region" description="Helical" evidence="7">
    <location>
        <begin position="65"/>
        <end position="86"/>
    </location>
</feature>
<proteinExistence type="predicted"/>
<name>A0A645FRA6_9ZZZZ</name>
<comment type="subcellular location">
    <subcellularLocation>
        <location evidence="2">Cell envelope</location>
    </subcellularLocation>
    <subcellularLocation>
        <location evidence="1">Membrane</location>
        <topology evidence="1">Multi-pass membrane protein</topology>
    </subcellularLocation>
</comment>
<evidence type="ECO:0000256" key="7">
    <source>
        <dbReference type="SAM" id="Phobius"/>
    </source>
</evidence>
<comment type="caution">
    <text evidence="9">The sequence shown here is derived from an EMBL/GenBank/DDBJ whole genome shotgun (WGS) entry which is preliminary data.</text>
</comment>
<evidence type="ECO:0000256" key="3">
    <source>
        <dbReference type="ARBA" id="ARBA00022448"/>
    </source>
</evidence>
<dbReference type="PANTHER" id="PTHR30043">
    <property type="entry name" value="PHOSPHONATES TRANSPORT SYSTEM PERMEASE PROTEIN"/>
    <property type="match status" value="1"/>
</dbReference>
<dbReference type="PANTHER" id="PTHR30043:SF8">
    <property type="entry name" value="ABC TRANSPORTER, PERMEASE PROTEIN CC0363, PUTATIVE-RELATED"/>
    <property type="match status" value="1"/>
</dbReference>
<keyword evidence="5 7" id="KW-1133">Transmembrane helix</keyword>
<dbReference type="EMBL" id="VSSQ01063966">
    <property type="protein sequence ID" value="MPN16951.1"/>
    <property type="molecule type" value="Genomic_DNA"/>
</dbReference>
<organism evidence="9">
    <name type="scientific">bioreactor metagenome</name>
    <dbReference type="NCBI Taxonomy" id="1076179"/>
    <lineage>
        <taxon>unclassified sequences</taxon>
        <taxon>metagenomes</taxon>
        <taxon>ecological metagenomes</taxon>
    </lineage>
</organism>
<evidence type="ECO:0000256" key="2">
    <source>
        <dbReference type="ARBA" id="ARBA00004196"/>
    </source>
</evidence>
<evidence type="ECO:0000256" key="5">
    <source>
        <dbReference type="ARBA" id="ARBA00022989"/>
    </source>
</evidence>
<evidence type="ECO:0000256" key="4">
    <source>
        <dbReference type="ARBA" id="ARBA00022692"/>
    </source>
</evidence>
<dbReference type="InterPro" id="IPR035906">
    <property type="entry name" value="MetI-like_sf"/>
</dbReference>
<dbReference type="Pfam" id="PF00528">
    <property type="entry name" value="BPD_transp_1"/>
    <property type="match status" value="1"/>
</dbReference>
<dbReference type="GO" id="GO:0016020">
    <property type="term" value="C:membrane"/>
    <property type="evidence" value="ECO:0007669"/>
    <property type="project" value="UniProtKB-SubCell"/>
</dbReference>
<feature type="transmembrane region" description="Helical" evidence="7">
    <location>
        <begin position="6"/>
        <end position="26"/>
    </location>
</feature>
<keyword evidence="4 7" id="KW-0812">Transmembrane</keyword>
<dbReference type="Gene3D" id="1.10.3720.10">
    <property type="entry name" value="MetI-like"/>
    <property type="match status" value="1"/>
</dbReference>
<sequence length="187" mass="19914">MLETVCIAISGTFIGSIFSIIIAFLGSRNISGSITSGIIQMFILAIRTMPAVIYGLIFIRVTGPGAFAGVLTLGVLSIGMCTKLYINSLDSFDLSTANAVKSMGTSKFAVTMHCVFPEVKNKFFASAIYRFDVNIREASILGLVSAGGIGTQLIFSMNGYLWSYAGAYVLGLVVLVLIIDKLNSLIV</sequence>
<dbReference type="AlphaFoldDB" id="A0A645FRA6"/>
<dbReference type="GO" id="GO:0055085">
    <property type="term" value="P:transmembrane transport"/>
    <property type="evidence" value="ECO:0007669"/>
    <property type="project" value="InterPro"/>
</dbReference>
<keyword evidence="6 7" id="KW-0472">Membrane</keyword>
<evidence type="ECO:0000256" key="6">
    <source>
        <dbReference type="ARBA" id="ARBA00023136"/>
    </source>
</evidence>
<dbReference type="PROSITE" id="PS50928">
    <property type="entry name" value="ABC_TM1"/>
    <property type="match status" value="1"/>
</dbReference>
<accession>A0A645FRA6</accession>
<feature type="transmembrane region" description="Helical" evidence="7">
    <location>
        <begin position="38"/>
        <end position="59"/>
    </location>
</feature>
<feature type="transmembrane region" description="Helical" evidence="7">
    <location>
        <begin position="161"/>
        <end position="179"/>
    </location>
</feature>
<evidence type="ECO:0000256" key="1">
    <source>
        <dbReference type="ARBA" id="ARBA00004141"/>
    </source>
</evidence>
<protein>
    <submittedName>
        <fullName evidence="9">Phosphate-import permease protein PhnE</fullName>
    </submittedName>
</protein>
<reference evidence="9" key="1">
    <citation type="submission" date="2019-08" db="EMBL/GenBank/DDBJ databases">
        <authorList>
            <person name="Kucharzyk K."/>
            <person name="Murdoch R.W."/>
            <person name="Higgins S."/>
            <person name="Loffler F."/>
        </authorList>
    </citation>
    <scope>NUCLEOTIDE SEQUENCE</scope>
</reference>
<gene>
    <name evidence="9" type="primary">phnE_5</name>
    <name evidence="9" type="ORF">SDC9_164300</name>
</gene>
<dbReference type="GO" id="GO:0030313">
    <property type="term" value="C:cell envelope"/>
    <property type="evidence" value="ECO:0007669"/>
    <property type="project" value="UniProtKB-SubCell"/>
</dbReference>
<evidence type="ECO:0000259" key="8">
    <source>
        <dbReference type="PROSITE" id="PS50928"/>
    </source>
</evidence>